<accession>A0ACC1PCS9</accession>
<evidence type="ECO:0000313" key="2">
    <source>
        <dbReference type="Proteomes" id="UP001144978"/>
    </source>
</evidence>
<name>A0ACC1PCS9_9APHY</name>
<dbReference type="EMBL" id="JANSHE010002742">
    <property type="protein sequence ID" value="KAJ2989740.1"/>
    <property type="molecule type" value="Genomic_DNA"/>
</dbReference>
<comment type="caution">
    <text evidence="1">The sequence shown here is derived from an EMBL/GenBank/DDBJ whole genome shotgun (WGS) entry which is preliminary data.</text>
</comment>
<dbReference type="Proteomes" id="UP001144978">
    <property type="component" value="Unassembled WGS sequence"/>
</dbReference>
<sequence length="293" mass="32734">MFLAIRLYSSSNYWKQPYHTSKLSGHAWVQELIHGHPERIQMSWGCVLQTCFDDCFGTAVLHKICLPPFANSPLHPFLASNPKFAAYFPGAVAAIDGTHIPCCPSAAEAEGAWDRKGGLTQNCLAACTWGLRFIYFISGWEGATADGTMFARARLTDLYVAPGKYYIADAGFGICDSLLTPYRRVRYHLKEWGRAAVRPVNAQELFNLCHAHACNVIEHSLDLQEHLEEQEARGGPPDPCQGEPPVFLGELANGPVSRAEERRASSLRDGIAQRMWVDYQRIVQERAQLQQLQ</sequence>
<reference evidence="1" key="1">
    <citation type="submission" date="2022-08" db="EMBL/GenBank/DDBJ databases">
        <title>Genome Sequence of Pycnoporus sanguineus.</title>
        <authorList>
            <person name="Buettner E."/>
        </authorList>
    </citation>
    <scope>NUCLEOTIDE SEQUENCE</scope>
    <source>
        <strain evidence="1">CG-C14</strain>
    </source>
</reference>
<organism evidence="1 2">
    <name type="scientific">Trametes sanguinea</name>
    <dbReference type="NCBI Taxonomy" id="158606"/>
    <lineage>
        <taxon>Eukaryota</taxon>
        <taxon>Fungi</taxon>
        <taxon>Dikarya</taxon>
        <taxon>Basidiomycota</taxon>
        <taxon>Agaricomycotina</taxon>
        <taxon>Agaricomycetes</taxon>
        <taxon>Polyporales</taxon>
        <taxon>Polyporaceae</taxon>
        <taxon>Trametes</taxon>
    </lineage>
</organism>
<evidence type="ECO:0000313" key="1">
    <source>
        <dbReference type="EMBL" id="KAJ2989740.1"/>
    </source>
</evidence>
<proteinExistence type="predicted"/>
<protein>
    <submittedName>
        <fullName evidence="1">Uncharacterized protein</fullName>
    </submittedName>
</protein>
<gene>
    <name evidence="1" type="ORF">NUW54_g8687</name>
</gene>
<keyword evidence="2" id="KW-1185">Reference proteome</keyword>